<dbReference type="PROSITE" id="PS51257">
    <property type="entry name" value="PROKAR_LIPOPROTEIN"/>
    <property type="match status" value="1"/>
</dbReference>
<feature type="chain" id="PRO_5045290943" description="Lipoprotein" evidence="2">
    <location>
        <begin position="22"/>
        <end position="58"/>
    </location>
</feature>
<protein>
    <recommendedName>
        <fullName evidence="5">Lipoprotein</fullName>
    </recommendedName>
</protein>
<keyword evidence="2" id="KW-0732">Signal</keyword>
<proteinExistence type="predicted"/>
<keyword evidence="4" id="KW-1185">Reference proteome</keyword>
<organism evidence="3 4">
    <name type="scientific">Kaistia dalseonensis</name>
    <dbReference type="NCBI Taxonomy" id="410840"/>
    <lineage>
        <taxon>Bacteria</taxon>
        <taxon>Pseudomonadati</taxon>
        <taxon>Pseudomonadota</taxon>
        <taxon>Alphaproteobacteria</taxon>
        <taxon>Hyphomicrobiales</taxon>
        <taxon>Kaistiaceae</taxon>
        <taxon>Kaistia</taxon>
    </lineage>
</organism>
<evidence type="ECO:0008006" key="5">
    <source>
        <dbReference type="Google" id="ProtNLM"/>
    </source>
</evidence>
<gene>
    <name evidence="3" type="ORF">QO014_000413</name>
</gene>
<dbReference type="RefSeq" id="WP_266346985.1">
    <property type="nucleotide sequence ID" value="NZ_JAPKNG010000001.1"/>
</dbReference>
<comment type="caution">
    <text evidence="3">The sequence shown here is derived from an EMBL/GenBank/DDBJ whole genome shotgun (WGS) entry which is preliminary data.</text>
</comment>
<dbReference type="EMBL" id="JAUSVO010000001">
    <property type="protein sequence ID" value="MDQ0436043.1"/>
    <property type="molecule type" value="Genomic_DNA"/>
</dbReference>
<feature type="region of interest" description="Disordered" evidence="1">
    <location>
        <begin position="31"/>
        <end position="58"/>
    </location>
</feature>
<reference evidence="3 4" key="1">
    <citation type="submission" date="2023-07" db="EMBL/GenBank/DDBJ databases">
        <title>Genomic Encyclopedia of Type Strains, Phase IV (KMG-IV): sequencing the most valuable type-strain genomes for metagenomic binning, comparative biology and taxonomic classification.</title>
        <authorList>
            <person name="Goeker M."/>
        </authorList>
    </citation>
    <scope>NUCLEOTIDE SEQUENCE [LARGE SCALE GENOMIC DNA]</scope>
    <source>
        <strain evidence="3 4">B6-8</strain>
    </source>
</reference>
<evidence type="ECO:0000313" key="3">
    <source>
        <dbReference type="EMBL" id="MDQ0436043.1"/>
    </source>
</evidence>
<feature type="compositionally biased region" description="Polar residues" evidence="1">
    <location>
        <begin position="48"/>
        <end position="58"/>
    </location>
</feature>
<evidence type="ECO:0000256" key="2">
    <source>
        <dbReference type="SAM" id="SignalP"/>
    </source>
</evidence>
<accession>A0ABU0H156</accession>
<feature type="signal peptide" evidence="2">
    <location>
        <begin position="1"/>
        <end position="21"/>
    </location>
</feature>
<feature type="compositionally biased region" description="Polar residues" evidence="1">
    <location>
        <begin position="31"/>
        <end position="40"/>
    </location>
</feature>
<dbReference type="Proteomes" id="UP001241603">
    <property type="component" value="Unassembled WGS sequence"/>
</dbReference>
<evidence type="ECO:0000256" key="1">
    <source>
        <dbReference type="SAM" id="MobiDB-lite"/>
    </source>
</evidence>
<sequence>MRSFIILLAMAGSLTGLSSLAGCTTNPNDPAIQAMNNPPNSCGPGGTANINDCSSSNR</sequence>
<name>A0ABU0H156_9HYPH</name>
<evidence type="ECO:0000313" key="4">
    <source>
        <dbReference type="Proteomes" id="UP001241603"/>
    </source>
</evidence>